<dbReference type="Proteomes" id="UP000006729">
    <property type="component" value="Chromosome 1"/>
</dbReference>
<dbReference type="OMA" id="RANDWRI"/>
<protein>
    <recommendedName>
        <fullName evidence="3">Integrase zinc-binding domain-containing protein</fullName>
    </recommendedName>
</protein>
<dbReference type="AlphaFoldDB" id="A0A3N7EEH4"/>
<sequence length="118" mass="13485">MEESSATTFPIMRANDWRIPIKEYLLTWTVPSDRLEAIKLTKRASGYCIIDGLLYRRSTSSPLLKCLSSEENIYVLREMHEGVYGLHAGFRALAAQITKAGFLLAHHITRFQRPSEEV</sequence>
<gene>
    <name evidence="1" type="ORF">POPTR_001G386550</name>
</gene>
<dbReference type="EMBL" id="CM009290">
    <property type="protein sequence ID" value="RQO85903.1"/>
    <property type="molecule type" value="Genomic_DNA"/>
</dbReference>
<proteinExistence type="predicted"/>
<accession>A0A3N7EEH4</accession>
<reference evidence="1 2" key="1">
    <citation type="journal article" date="2006" name="Science">
        <title>The genome of black cottonwood, Populus trichocarpa (Torr. &amp; Gray).</title>
        <authorList>
            <person name="Tuskan G.A."/>
            <person name="Difazio S."/>
            <person name="Jansson S."/>
            <person name="Bohlmann J."/>
            <person name="Grigoriev I."/>
            <person name="Hellsten U."/>
            <person name="Putnam N."/>
            <person name="Ralph S."/>
            <person name="Rombauts S."/>
            <person name="Salamov A."/>
            <person name="Schein J."/>
            <person name="Sterck L."/>
            <person name="Aerts A."/>
            <person name="Bhalerao R.R."/>
            <person name="Bhalerao R.P."/>
            <person name="Blaudez D."/>
            <person name="Boerjan W."/>
            <person name="Brun A."/>
            <person name="Brunner A."/>
            <person name="Busov V."/>
            <person name="Campbell M."/>
            <person name="Carlson J."/>
            <person name="Chalot M."/>
            <person name="Chapman J."/>
            <person name="Chen G.L."/>
            <person name="Cooper D."/>
            <person name="Coutinho P.M."/>
            <person name="Couturier J."/>
            <person name="Covert S."/>
            <person name="Cronk Q."/>
            <person name="Cunningham R."/>
            <person name="Davis J."/>
            <person name="Degroeve S."/>
            <person name="Dejardin A."/>
            <person name="Depamphilis C."/>
            <person name="Detter J."/>
            <person name="Dirks B."/>
            <person name="Dubchak I."/>
            <person name="Duplessis S."/>
            <person name="Ehlting J."/>
            <person name="Ellis B."/>
            <person name="Gendler K."/>
            <person name="Goodstein D."/>
            <person name="Gribskov M."/>
            <person name="Grimwood J."/>
            <person name="Groover A."/>
            <person name="Gunter L."/>
            <person name="Hamberger B."/>
            <person name="Heinze B."/>
            <person name="Helariutta Y."/>
            <person name="Henrissat B."/>
            <person name="Holligan D."/>
            <person name="Holt R."/>
            <person name="Huang W."/>
            <person name="Islam-Faridi N."/>
            <person name="Jones S."/>
            <person name="Jones-Rhoades M."/>
            <person name="Jorgensen R."/>
            <person name="Joshi C."/>
            <person name="Kangasjarvi J."/>
            <person name="Karlsson J."/>
            <person name="Kelleher C."/>
            <person name="Kirkpatrick R."/>
            <person name="Kirst M."/>
            <person name="Kohler A."/>
            <person name="Kalluri U."/>
            <person name="Larimer F."/>
            <person name="Leebens-Mack J."/>
            <person name="Leple J.C."/>
            <person name="Locascio P."/>
            <person name="Lou Y."/>
            <person name="Lucas S."/>
            <person name="Martin F."/>
            <person name="Montanini B."/>
            <person name="Napoli C."/>
            <person name="Nelson D.R."/>
            <person name="Nelson C."/>
            <person name="Nieminen K."/>
            <person name="Nilsson O."/>
            <person name="Pereda V."/>
            <person name="Peter G."/>
            <person name="Philippe R."/>
            <person name="Pilate G."/>
            <person name="Poliakov A."/>
            <person name="Razumovskaya J."/>
            <person name="Richardson P."/>
            <person name="Rinaldi C."/>
            <person name="Ritland K."/>
            <person name="Rouze P."/>
            <person name="Ryaboy D."/>
            <person name="Schmutz J."/>
            <person name="Schrader J."/>
            <person name="Segerman B."/>
            <person name="Shin H."/>
            <person name="Siddiqui A."/>
            <person name="Sterky F."/>
            <person name="Terry A."/>
            <person name="Tsai C.J."/>
            <person name="Uberbacher E."/>
            <person name="Unneberg P."/>
            <person name="Vahala J."/>
            <person name="Wall K."/>
            <person name="Wessler S."/>
            <person name="Yang G."/>
            <person name="Yin T."/>
            <person name="Douglas C."/>
            <person name="Marra M."/>
            <person name="Sandberg G."/>
            <person name="Van de Peer Y."/>
            <person name="Rokhsar D."/>
        </authorList>
    </citation>
    <scope>NUCLEOTIDE SEQUENCE [LARGE SCALE GENOMIC DNA]</scope>
    <source>
        <strain evidence="2">cv. Nisqually</strain>
    </source>
</reference>
<evidence type="ECO:0000313" key="2">
    <source>
        <dbReference type="Proteomes" id="UP000006729"/>
    </source>
</evidence>
<dbReference type="Gene3D" id="1.10.340.70">
    <property type="match status" value="1"/>
</dbReference>
<dbReference type="PANTHER" id="PTHR48475:SF2">
    <property type="entry name" value="RIBONUCLEASE H"/>
    <property type="match status" value="1"/>
</dbReference>
<dbReference type="InParanoid" id="A0A3N7EEH4"/>
<evidence type="ECO:0008006" key="3">
    <source>
        <dbReference type="Google" id="ProtNLM"/>
    </source>
</evidence>
<name>A0A3N7EEH4_POPTR</name>
<dbReference type="PANTHER" id="PTHR48475">
    <property type="entry name" value="RIBONUCLEASE H"/>
    <property type="match status" value="1"/>
</dbReference>
<dbReference type="Gramene" id="Potri.001G386550.1.v4.1">
    <property type="protein sequence ID" value="Potri.001G386550.1.v4.1"/>
    <property type="gene ID" value="Potri.001G386550.v4.1"/>
</dbReference>
<evidence type="ECO:0000313" key="1">
    <source>
        <dbReference type="EMBL" id="RQO85903.1"/>
    </source>
</evidence>
<organism evidence="1 2">
    <name type="scientific">Populus trichocarpa</name>
    <name type="common">Western balsam poplar</name>
    <name type="synonym">Populus balsamifera subsp. trichocarpa</name>
    <dbReference type="NCBI Taxonomy" id="3694"/>
    <lineage>
        <taxon>Eukaryota</taxon>
        <taxon>Viridiplantae</taxon>
        <taxon>Streptophyta</taxon>
        <taxon>Embryophyta</taxon>
        <taxon>Tracheophyta</taxon>
        <taxon>Spermatophyta</taxon>
        <taxon>Magnoliopsida</taxon>
        <taxon>eudicotyledons</taxon>
        <taxon>Gunneridae</taxon>
        <taxon>Pentapetalae</taxon>
        <taxon>rosids</taxon>
        <taxon>fabids</taxon>
        <taxon>Malpighiales</taxon>
        <taxon>Salicaceae</taxon>
        <taxon>Saliceae</taxon>
        <taxon>Populus</taxon>
    </lineage>
</organism>
<keyword evidence="2" id="KW-1185">Reference proteome</keyword>